<keyword evidence="2" id="KW-1185">Reference proteome</keyword>
<dbReference type="RefSeq" id="WP_227307056.1">
    <property type="nucleotide sequence ID" value="NZ_JAESVA010000003.1"/>
</dbReference>
<sequence length="278" mass="29116">MADQSDVESAFVAAIARAIYPKGSDAPSIIGESAATCRIYRGWPVATALNADLANGIVNVSVFPAGPPRNTTRYPTRWNVTTATAPTLSVILRQNIVTFTGLPAAGQMAGIAVDGTTFIYPVQSGDTAALIVAVLAAQIRAAGYFVQNANAILVVPNAASLLARVEQAQSAFRETRRQAQSFRVSCWCPDPLLRDATARAIDTAIANTSFLTLADGTAARITLEGGTTIDQMESAHLYRRDLLYGAEYPTILTAAQPAMVFGQGSLSSPAGSLAPLLG</sequence>
<reference evidence="1 2" key="1">
    <citation type="journal article" date="2021" name="Microorganisms">
        <title>Acidisoma silvae sp. nov. and Acidisomacellulosilytica sp. nov., Two Acidophilic Bacteria Isolated from Decaying Wood, Hydrolyzing Cellulose and Producing Poly-3-hydroxybutyrate.</title>
        <authorList>
            <person name="Mieszkin S."/>
            <person name="Pouder E."/>
            <person name="Uroz S."/>
            <person name="Simon-Colin C."/>
            <person name="Alain K."/>
        </authorList>
    </citation>
    <scope>NUCLEOTIDE SEQUENCE [LARGE SCALE GENOMIC DNA]</scope>
    <source>
        <strain evidence="1 2">HW T5.17</strain>
    </source>
</reference>
<evidence type="ECO:0000313" key="2">
    <source>
        <dbReference type="Proteomes" id="UP000721844"/>
    </source>
</evidence>
<protein>
    <submittedName>
        <fullName evidence="1">Uncharacterized protein</fullName>
    </submittedName>
</protein>
<dbReference type="AlphaFoldDB" id="A0A964E3H8"/>
<gene>
    <name evidence="1" type="ORF">ACELLULO517_09210</name>
</gene>
<name>A0A964E3H8_9PROT</name>
<dbReference type="Proteomes" id="UP000721844">
    <property type="component" value="Unassembled WGS sequence"/>
</dbReference>
<dbReference type="EMBL" id="JAESVA010000003">
    <property type="protein sequence ID" value="MCB8880409.1"/>
    <property type="molecule type" value="Genomic_DNA"/>
</dbReference>
<accession>A0A964E3H8</accession>
<proteinExistence type="predicted"/>
<organism evidence="1 2">
    <name type="scientific">Acidisoma cellulosilyticum</name>
    <dbReference type="NCBI Taxonomy" id="2802395"/>
    <lineage>
        <taxon>Bacteria</taxon>
        <taxon>Pseudomonadati</taxon>
        <taxon>Pseudomonadota</taxon>
        <taxon>Alphaproteobacteria</taxon>
        <taxon>Acetobacterales</taxon>
        <taxon>Acidocellaceae</taxon>
        <taxon>Acidisoma</taxon>
    </lineage>
</organism>
<comment type="caution">
    <text evidence="1">The sequence shown here is derived from an EMBL/GenBank/DDBJ whole genome shotgun (WGS) entry which is preliminary data.</text>
</comment>
<evidence type="ECO:0000313" key="1">
    <source>
        <dbReference type="EMBL" id="MCB8880409.1"/>
    </source>
</evidence>